<feature type="region of interest" description="Disordered" evidence="2">
    <location>
        <begin position="30"/>
        <end position="54"/>
    </location>
</feature>
<reference evidence="3" key="2">
    <citation type="submission" date="2025-09" db="UniProtKB">
        <authorList>
            <consortium name="Ensembl"/>
        </authorList>
    </citation>
    <scope>IDENTIFICATION</scope>
</reference>
<dbReference type="Proteomes" id="UP000694388">
    <property type="component" value="Unplaced"/>
</dbReference>
<protein>
    <submittedName>
        <fullName evidence="3">Uncharacterized protein</fullName>
    </submittedName>
</protein>
<feature type="compositionally biased region" description="Basic and acidic residues" evidence="2">
    <location>
        <begin position="140"/>
        <end position="159"/>
    </location>
</feature>
<keyword evidence="4" id="KW-1185">Reference proteome</keyword>
<sequence length="188" mass="21821">MARLDLSHGFVKHIQKNQIERGEWDLSERTRRLSQRARRTQGPMGERRPDRQVYRPPKVKPAACLHDIVKQTTKLEHGRTLQLEFEDDNGHVTSVTICEEESEEDMVSKVGKAAGEGLTKELSFFLLLWLRRELDRRWGRDKAAEQRESTTVEESDRRQRGSGRRGGRSDRGSERGRECKLKNAGKER</sequence>
<dbReference type="InterPro" id="IPR018888">
    <property type="entry name" value="UPF0561"/>
</dbReference>
<dbReference type="PANTHER" id="PTHR34256">
    <property type="entry name" value="UPF0561 PROTEIN C2ORF68"/>
    <property type="match status" value="1"/>
</dbReference>
<feature type="compositionally biased region" description="Basic and acidic residues" evidence="2">
    <location>
        <begin position="167"/>
        <end position="188"/>
    </location>
</feature>
<evidence type="ECO:0000313" key="3">
    <source>
        <dbReference type="Ensembl" id="ENSEBUP00000008890.1"/>
    </source>
</evidence>
<accession>A0A8C4Q285</accession>
<comment type="similarity">
    <text evidence="1">Belongs to the UPF0561 family.</text>
</comment>
<organism evidence="3 4">
    <name type="scientific">Eptatretus burgeri</name>
    <name type="common">Inshore hagfish</name>
    <dbReference type="NCBI Taxonomy" id="7764"/>
    <lineage>
        <taxon>Eukaryota</taxon>
        <taxon>Metazoa</taxon>
        <taxon>Chordata</taxon>
        <taxon>Craniata</taxon>
        <taxon>Vertebrata</taxon>
        <taxon>Cyclostomata</taxon>
        <taxon>Myxini</taxon>
        <taxon>Myxiniformes</taxon>
        <taxon>Myxinidae</taxon>
        <taxon>Eptatretinae</taxon>
        <taxon>Eptatretus</taxon>
    </lineage>
</organism>
<dbReference type="Pfam" id="PF10573">
    <property type="entry name" value="UPF0561"/>
    <property type="match status" value="1"/>
</dbReference>
<proteinExistence type="inferred from homology"/>
<dbReference type="PANTHER" id="PTHR34256:SF1">
    <property type="entry name" value="UPF0561 PROTEIN C2ORF68"/>
    <property type="match status" value="1"/>
</dbReference>
<reference evidence="3" key="1">
    <citation type="submission" date="2025-08" db="UniProtKB">
        <authorList>
            <consortium name="Ensembl"/>
        </authorList>
    </citation>
    <scope>IDENTIFICATION</scope>
</reference>
<dbReference type="Ensembl" id="ENSEBUT00000009404.1">
    <property type="protein sequence ID" value="ENSEBUP00000008890.1"/>
    <property type="gene ID" value="ENSEBUG00000005751.1"/>
</dbReference>
<dbReference type="AlphaFoldDB" id="A0A8C4Q285"/>
<evidence type="ECO:0000256" key="1">
    <source>
        <dbReference type="ARBA" id="ARBA00006905"/>
    </source>
</evidence>
<feature type="region of interest" description="Disordered" evidence="2">
    <location>
        <begin position="140"/>
        <end position="188"/>
    </location>
</feature>
<name>A0A8C4Q285_EPTBU</name>
<evidence type="ECO:0000313" key="4">
    <source>
        <dbReference type="Proteomes" id="UP000694388"/>
    </source>
</evidence>
<evidence type="ECO:0000256" key="2">
    <source>
        <dbReference type="SAM" id="MobiDB-lite"/>
    </source>
</evidence>